<comment type="similarity">
    <text evidence="13">Belongs to the aconitase/IPM isomerase family. LeuC type 1 subfamily.</text>
</comment>
<evidence type="ECO:0000256" key="8">
    <source>
        <dbReference type="ARBA" id="ARBA00022723"/>
    </source>
</evidence>
<keyword evidence="9 13" id="KW-0408">Iron</keyword>
<accession>A0A1Y5RU65</accession>
<dbReference type="EC" id="4.2.1.33" evidence="13"/>
<evidence type="ECO:0000256" key="12">
    <source>
        <dbReference type="ARBA" id="ARBA00023304"/>
    </source>
</evidence>
<evidence type="ECO:0000256" key="9">
    <source>
        <dbReference type="ARBA" id="ARBA00023004"/>
    </source>
</evidence>
<keyword evidence="6 13" id="KW-0004">4Fe-4S</keyword>
<dbReference type="GO" id="GO:0003861">
    <property type="term" value="F:3-isopropylmalate dehydratase activity"/>
    <property type="evidence" value="ECO:0007669"/>
    <property type="project" value="UniProtKB-UniRule"/>
</dbReference>
<evidence type="ECO:0000256" key="10">
    <source>
        <dbReference type="ARBA" id="ARBA00023014"/>
    </source>
</evidence>
<keyword evidence="10 13" id="KW-0411">Iron-sulfur</keyword>
<keyword evidence="8 13" id="KW-0479">Metal-binding</keyword>
<comment type="function">
    <text evidence="2 13">Catalyzes the isomerization between 2-isopropylmalate and 3-isopropylmalate, via the formation of 2-isopropylmaleate.</text>
</comment>
<proteinExistence type="inferred from homology"/>
<dbReference type="NCBIfam" id="NF009116">
    <property type="entry name" value="PRK12466.1"/>
    <property type="match status" value="1"/>
</dbReference>
<comment type="catalytic activity">
    <reaction evidence="1 13">
        <text>(2R,3S)-3-isopropylmalate = (2S)-2-isopropylmalate</text>
        <dbReference type="Rhea" id="RHEA:32287"/>
        <dbReference type="ChEBI" id="CHEBI:1178"/>
        <dbReference type="ChEBI" id="CHEBI:35121"/>
        <dbReference type="EC" id="4.2.1.33"/>
    </reaction>
</comment>
<dbReference type="InterPro" id="IPR001030">
    <property type="entry name" value="Acoase/IPM_deHydtase_lsu_aba"/>
</dbReference>
<evidence type="ECO:0000256" key="11">
    <source>
        <dbReference type="ARBA" id="ARBA00023239"/>
    </source>
</evidence>
<feature type="binding site" evidence="13">
    <location>
        <position position="411"/>
    </location>
    <ligand>
        <name>[4Fe-4S] cluster</name>
        <dbReference type="ChEBI" id="CHEBI:49883"/>
    </ligand>
</feature>
<evidence type="ECO:0000256" key="2">
    <source>
        <dbReference type="ARBA" id="ARBA00002695"/>
    </source>
</evidence>
<dbReference type="RefSeq" id="WP_085877708.1">
    <property type="nucleotide sequence ID" value="NZ_FWFZ01000003.1"/>
</dbReference>
<organism evidence="15 16">
    <name type="scientific">Roseisalinus antarcticus</name>
    <dbReference type="NCBI Taxonomy" id="254357"/>
    <lineage>
        <taxon>Bacteria</taxon>
        <taxon>Pseudomonadati</taxon>
        <taxon>Pseudomonadota</taxon>
        <taxon>Alphaproteobacteria</taxon>
        <taxon>Rhodobacterales</taxon>
        <taxon>Roseobacteraceae</taxon>
        <taxon>Roseisalinus</taxon>
    </lineage>
</organism>
<dbReference type="HAMAP" id="MF_01026">
    <property type="entry name" value="LeuC_type1"/>
    <property type="match status" value="1"/>
</dbReference>
<evidence type="ECO:0000259" key="14">
    <source>
        <dbReference type="Pfam" id="PF00330"/>
    </source>
</evidence>
<dbReference type="OrthoDB" id="9802769at2"/>
<dbReference type="InterPro" id="IPR033941">
    <property type="entry name" value="IPMI_cat"/>
</dbReference>
<evidence type="ECO:0000256" key="1">
    <source>
        <dbReference type="ARBA" id="ARBA00000491"/>
    </source>
</evidence>
<dbReference type="InterPro" id="IPR036008">
    <property type="entry name" value="Aconitase_4Fe-4S_dom"/>
</dbReference>
<evidence type="ECO:0000256" key="4">
    <source>
        <dbReference type="ARBA" id="ARBA00011271"/>
    </source>
</evidence>
<dbReference type="InterPro" id="IPR018136">
    <property type="entry name" value="Aconitase_4Fe-4S_BS"/>
</dbReference>
<gene>
    <name evidence="15" type="primary">leuC_1</name>
    <name evidence="13" type="synonym">leuC</name>
    <name evidence="15" type="ORF">ROA7023_00788</name>
</gene>
<dbReference type="FunFam" id="3.30.499.10:FF:000007">
    <property type="entry name" value="3-isopropylmalate dehydratase large subunit"/>
    <property type="match status" value="1"/>
</dbReference>
<comment type="pathway">
    <text evidence="3 13">Amino-acid biosynthesis; L-leucine biosynthesis; L-leucine from 3-methyl-2-oxobutanoate: step 2/4.</text>
</comment>
<dbReference type="PRINTS" id="PR00415">
    <property type="entry name" value="ACONITASE"/>
</dbReference>
<dbReference type="AlphaFoldDB" id="A0A1Y5RU65"/>
<dbReference type="NCBIfam" id="NF004016">
    <property type="entry name" value="PRK05478.1"/>
    <property type="match status" value="1"/>
</dbReference>
<evidence type="ECO:0000256" key="5">
    <source>
        <dbReference type="ARBA" id="ARBA00022430"/>
    </source>
</evidence>
<evidence type="ECO:0000313" key="16">
    <source>
        <dbReference type="Proteomes" id="UP000193900"/>
    </source>
</evidence>
<dbReference type="InterPro" id="IPR015931">
    <property type="entry name" value="Acnase/IPM_dHydase_lsu_aba_1/3"/>
</dbReference>
<keyword evidence="16" id="KW-1185">Reference proteome</keyword>
<dbReference type="PANTHER" id="PTHR43822">
    <property type="entry name" value="HOMOACONITASE, MITOCHONDRIAL-RELATED"/>
    <property type="match status" value="1"/>
</dbReference>
<name>A0A1Y5RU65_9RHOB</name>
<keyword evidence="5 13" id="KW-0432">Leucine biosynthesis</keyword>
<feature type="domain" description="Aconitase/3-isopropylmalate dehydratase large subunit alpha/beta/alpha" evidence="14">
    <location>
        <begin position="8"/>
        <end position="458"/>
    </location>
</feature>
<comment type="subunit">
    <text evidence="4 13">Heterodimer of LeuC and LeuD.</text>
</comment>
<feature type="binding site" evidence="13">
    <location>
        <position position="348"/>
    </location>
    <ligand>
        <name>[4Fe-4S] cluster</name>
        <dbReference type="ChEBI" id="CHEBI:49883"/>
    </ligand>
</feature>
<sequence length="467" mass="49675">MSGKTLYDRIWDAHVVKSYPEGDDLLYIDRHLVQEVSSPQAFATLDARGIKVRRPQAHLAVADHAVPTRRTGHPFAAGLARDQVDRLRRNAANHGIRYIEMEEAFHGIVHVIGPELGFTLPGTTLVCGDSHTCTHGALGCLAFGIGASECTSVFGAQTLRQTRQKTMRVTIDGTLPPGVTVKDVILGLIARIGSGGGVGYALEYAGSAVRAMSIEARMTLCNMSIEAGSRVGMVAPDETTFAYLRGRTLAPQGPDWDAAVAAWSALASDPDAVFDREVRFSAAELVPQVSWGTTPEHTLPVTGIVPDPDDEADPTRAERMRTSLAYMGLSPGTAITDIAIDKVFIGSCTNGRLEDLRAAAAIVRDRKVAPGVSAIVVPGSAAVQIAAEREGLHEIFTAAGFEWRDAGCSMCVGMNEDRLVSGERCASTSNRNFEGRQGRGGRTHLVSPTMAAAAATAGRFVDARELA</sequence>
<dbReference type="PROSITE" id="PS01244">
    <property type="entry name" value="ACONITASE_2"/>
    <property type="match status" value="1"/>
</dbReference>
<dbReference type="InterPro" id="IPR050067">
    <property type="entry name" value="IPM_dehydratase_rel_enz"/>
</dbReference>
<dbReference type="PANTHER" id="PTHR43822:SF9">
    <property type="entry name" value="3-ISOPROPYLMALATE DEHYDRATASE"/>
    <property type="match status" value="1"/>
</dbReference>
<keyword evidence="12 13" id="KW-0100">Branched-chain amino acid biosynthesis</keyword>
<dbReference type="UniPathway" id="UPA00048">
    <property type="reaction ID" value="UER00071"/>
</dbReference>
<keyword evidence="11 13" id="KW-0456">Lyase</keyword>
<evidence type="ECO:0000256" key="13">
    <source>
        <dbReference type="HAMAP-Rule" id="MF_01026"/>
    </source>
</evidence>
<dbReference type="GO" id="GO:0046872">
    <property type="term" value="F:metal ion binding"/>
    <property type="evidence" value="ECO:0007669"/>
    <property type="project" value="UniProtKB-KW"/>
</dbReference>
<feature type="binding site" evidence="13">
    <location>
        <position position="408"/>
    </location>
    <ligand>
        <name>[4Fe-4S] cluster</name>
        <dbReference type="ChEBI" id="CHEBI:49883"/>
    </ligand>
</feature>
<dbReference type="Pfam" id="PF00330">
    <property type="entry name" value="Aconitase"/>
    <property type="match status" value="1"/>
</dbReference>
<dbReference type="Gene3D" id="3.30.499.10">
    <property type="entry name" value="Aconitase, domain 3"/>
    <property type="match status" value="2"/>
</dbReference>
<dbReference type="InterPro" id="IPR004430">
    <property type="entry name" value="3-IsopropMal_deHydase_lsu"/>
</dbReference>
<reference evidence="15 16" key="1">
    <citation type="submission" date="2017-03" db="EMBL/GenBank/DDBJ databases">
        <authorList>
            <person name="Afonso C.L."/>
            <person name="Miller P.J."/>
            <person name="Scott M.A."/>
            <person name="Spackman E."/>
            <person name="Goraichik I."/>
            <person name="Dimitrov K.M."/>
            <person name="Suarez D.L."/>
            <person name="Swayne D.E."/>
        </authorList>
    </citation>
    <scope>NUCLEOTIDE SEQUENCE [LARGE SCALE GENOMIC DNA]</scope>
    <source>
        <strain evidence="15 16">CECT 7023</strain>
    </source>
</reference>
<dbReference type="PROSITE" id="PS00450">
    <property type="entry name" value="ACONITASE_1"/>
    <property type="match status" value="1"/>
</dbReference>
<dbReference type="Proteomes" id="UP000193900">
    <property type="component" value="Unassembled WGS sequence"/>
</dbReference>
<dbReference type="SUPFAM" id="SSF53732">
    <property type="entry name" value="Aconitase iron-sulfur domain"/>
    <property type="match status" value="1"/>
</dbReference>
<protein>
    <recommendedName>
        <fullName evidence="13">3-isopropylmalate dehydratase large subunit</fullName>
        <ecNumber evidence="13">4.2.1.33</ecNumber>
    </recommendedName>
    <alternativeName>
        <fullName evidence="13">Alpha-IPM isomerase</fullName>
        <shortName evidence="13">IPMI</shortName>
    </alternativeName>
    <alternativeName>
        <fullName evidence="13">Isopropylmalate isomerase</fullName>
    </alternativeName>
</protein>
<evidence type="ECO:0000256" key="7">
    <source>
        <dbReference type="ARBA" id="ARBA00022605"/>
    </source>
</evidence>
<dbReference type="GO" id="GO:0051539">
    <property type="term" value="F:4 iron, 4 sulfur cluster binding"/>
    <property type="evidence" value="ECO:0007669"/>
    <property type="project" value="UniProtKB-KW"/>
</dbReference>
<comment type="cofactor">
    <cofactor evidence="13">
        <name>[4Fe-4S] cluster</name>
        <dbReference type="ChEBI" id="CHEBI:49883"/>
    </cofactor>
    <text evidence="13">Binds 1 [4Fe-4S] cluster per subunit.</text>
</comment>
<dbReference type="CDD" id="cd01583">
    <property type="entry name" value="IPMI"/>
    <property type="match status" value="1"/>
</dbReference>
<evidence type="ECO:0000313" key="15">
    <source>
        <dbReference type="EMBL" id="SLN25558.1"/>
    </source>
</evidence>
<keyword evidence="7 13" id="KW-0028">Amino-acid biosynthesis</keyword>
<dbReference type="NCBIfam" id="TIGR00170">
    <property type="entry name" value="leuC"/>
    <property type="match status" value="1"/>
</dbReference>
<evidence type="ECO:0000256" key="3">
    <source>
        <dbReference type="ARBA" id="ARBA00004729"/>
    </source>
</evidence>
<evidence type="ECO:0000256" key="6">
    <source>
        <dbReference type="ARBA" id="ARBA00022485"/>
    </source>
</evidence>
<dbReference type="GO" id="GO:0009098">
    <property type="term" value="P:L-leucine biosynthetic process"/>
    <property type="evidence" value="ECO:0007669"/>
    <property type="project" value="UniProtKB-UniRule"/>
</dbReference>
<dbReference type="EMBL" id="FWFZ01000003">
    <property type="protein sequence ID" value="SLN25558.1"/>
    <property type="molecule type" value="Genomic_DNA"/>
</dbReference>